<dbReference type="Proteomes" id="UP000299102">
    <property type="component" value="Unassembled WGS sequence"/>
</dbReference>
<organism evidence="1 2">
    <name type="scientific">Eumeta variegata</name>
    <name type="common">Bagworm moth</name>
    <name type="synonym">Eumeta japonica</name>
    <dbReference type="NCBI Taxonomy" id="151549"/>
    <lineage>
        <taxon>Eukaryota</taxon>
        <taxon>Metazoa</taxon>
        <taxon>Ecdysozoa</taxon>
        <taxon>Arthropoda</taxon>
        <taxon>Hexapoda</taxon>
        <taxon>Insecta</taxon>
        <taxon>Pterygota</taxon>
        <taxon>Neoptera</taxon>
        <taxon>Endopterygota</taxon>
        <taxon>Lepidoptera</taxon>
        <taxon>Glossata</taxon>
        <taxon>Ditrysia</taxon>
        <taxon>Tineoidea</taxon>
        <taxon>Psychidae</taxon>
        <taxon>Oiketicinae</taxon>
        <taxon>Eumeta</taxon>
    </lineage>
</organism>
<comment type="caution">
    <text evidence="1">The sequence shown here is derived from an EMBL/GenBank/DDBJ whole genome shotgun (WGS) entry which is preliminary data.</text>
</comment>
<reference evidence="1 2" key="1">
    <citation type="journal article" date="2019" name="Commun. Biol.">
        <title>The bagworm genome reveals a unique fibroin gene that provides high tensile strength.</title>
        <authorList>
            <person name="Kono N."/>
            <person name="Nakamura H."/>
            <person name="Ohtoshi R."/>
            <person name="Tomita M."/>
            <person name="Numata K."/>
            <person name="Arakawa K."/>
        </authorList>
    </citation>
    <scope>NUCLEOTIDE SEQUENCE [LARGE SCALE GENOMIC DNA]</scope>
</reference>
<sequence>MYLDIEKVRISYLRSISKAANVKEHKALRGANGRGGARHSTPLTTITSLFRRKTMVFNTKSPRKFDPRCYITRLRRLGDFRLFATVLRVIVACGRECTGVIKCRTPRGWAAGGGVWIVAADEVVSGIPVKIPLTYAAIGPVPVHTPEFHFVYLCPVYMFLYRDTARLTPARGPEPNVR</sequence>
<evidence type="ECO:0000313" key="2">
    <source>
        <dbReference type="Proteomes" id="UP000299102"/>
    </source>
</evidence>
<keyword evidence="2" id="KW-1185">Reference proteome</keyword>
<accession>A0A4C1TX02</accession>
<dbReference type="AlphaFoldDB" id="A0A4C1TX02"/>
<gene>
    <name evidence="1" type="ORF">EVAR_9028_1</name>
</gene>
<proteinExistence type="predicted"/>
<dbReference type="EMBL" id="BGZK01000094">
    <property type="protein sequence ID" value="GBP18186.1"/>
    <property type="molecule type" value="Genomic_DNA"/>
</dbReference>
<evidence type="ECO:0000313" key="1">
    <source>
        <dbReference type="EMBL" id="GBP18186.1"/>
    </source>
</evidence>
<protein>
    <submittedName>
        <fullName evidence="1">Uncharacterized protein</fullName>
    </submittedName>
</protein>
<name>A0A4C1TX02_EUMVA</name>